<gene>
    <name evidence="7" type="ORF">SEMRO_1086_G239730.1</name>
</gene>
<evidence type="ECO:0000259" key="6">
    <source>
        <dbReference type="Pfam" id="PF04116"/>
    </source>
</evidence>
<dbReference type="Proteomes" id="UP001153069">
    <property type="component" value="Unassembled WGS sequence"/>
</dbReference>
<reference evidence="7" key="1">
    <citation type="submission" date="2020-06" db="EMBL/GenBank/DDBJ databases">
        <authorList>
            <consortium name="Plant Systems Biology data submission"/>
        </authorList>
    </citation>
    <scope>NUCLEOTIDE SEQUENCE</scope>
    <source>
        <strain evidence="7">D6</strain>
    </source>
</reference>
<name>A0A9N8EEY6_9STRA</name>
<dbReference type="AlphaFoldDB" id="A0A9N8EEY6"/>
<dbReference type="GO" id="GO:0016491">
    <property type="term" value="F:oxidoreductase activity"/>
    <property type="evidence" value="ECO:0007669"/>
    <property type="project" value="InterPro"/>
</dbReference>
<dbReference type="OrthoDB" id="43224at2759"/>
<protein>
    <recommendedName>
        <fullName evidence="6">Fatty acid hydroxylase domain-containing protein</fullName>
    </recommendedName>
</protein>
<keyword evidence="3 5" id="KW-1133">Transmembrane helix</keyword>
<evidence type="ECO:0000256" key="3">
    <source>
        <dbReference type="ARBA" id="ARBA00022989"/>
    </source>
</evidence>
<feature type="domain" description="Fatty acid hydroxylase" evidence="6">
    <location>
        <begin position="116"/>
        <end position="246"/>
    </location>
</feature>
<dbReference type="GO" id="GO:0016020">
    <property type="term" value="C:membrane"/>
    <property type="evidence" value="ECO:0007669"/>
    <property type="project" value="UniProtKB-SubCell"/>
</dbReference>
<dbReference type="GO" id="GO:0005506">
    <property type="term" value="F:iron ion binding"/>
    <property type="evidence" value="ECO:0007669"/>
    <property type="project" value="InterPro"/>
</dbReference>
<evidence type="ECO:0000256" key="1">
    <source>
        <dbReference type="ARBA" id="ARBA00004370"/>
    </source>
</evidence>
<evidence type="ECO:0000256" key="2">
    <source>
        <dbReference type="ARBA" id="ARBA00022692"/>
    </source>
</evidence>
<evidence type="ECO:0000313" key="8">
    <source>
        <dbReference type="Proteomes" id="UP001153069"/>
    </source>
</evidence>
<proteinExistence type="predicted"/>
<keyword evidence="4 5" id="KW-0472">Membrane</keyword>
<comment type="subcellular location">
    <subcellularLocation>
        <location evidence="1">Membrane</location>
    </subcellularLocation>
</comment>
<keyword evidence="8" id="KW-1185">Reference proteome</keyword>
<dbReference type="PANTHER" id="PTHR11863">
    <property type="entry name" value="STEROL DESATURASE"/>
    <property type="match status" value="1"/>
</dbReference>
<comment type="caution">
    <text evidence="7">The sequence shown here is derived from an EMBL/GenBank/DDBJ whole genome shotgun (WGS) entry which is preliminary data.</text>
</comment>
<accession>A0A9N8EEY6</accession>
<organism evidence="7 8">
    <name type="scientific">Seminavis robusta</name>
    <dbReference type="NCBI Taxonomy" id="568900"/>
    <lineage>
        <taxon>Eukaryota</taxon>
        <taxon>Sar</taxon>
        <taxon>Stramenopiles</taxon>
        <taxon>Ochrophyta</taxon>
        <taxon>Bacillariophyta</taxon>
        <taxon>Bacillariophyceae</taxon>
        <taxon>Bacillariophycidae</taxon>
        <taxon>Naviculales</taxon>
        <taxon>Naviculaceae</taxon>
        <taxon>Seminavis</taxon>
    </lineage>
</organism>
<evidence type="ECO:0000256" key="5">
    <source>
        <dbReference type="SAM" id="Phobius"/>
    </source>
</evidence>
<dbReference type="Pfam" id="PF04116">
    <property type="entry name" value="FA_hydroxylase"/>
    <property type="match status" value="1"/>
</dbReference>
<dbReference type="GO" id="GO:0008610">
    <property type="term" value="P:lipid biosynthetic process"/>
    <property type="evidence" value="ECO:0007669"/>
    <property type="project" value="InterPro"/>
</dbReference>
<dbReference type="InterPro" id="IPR050307">
    <property type="entry name" value="Sterol_Desaturase_Related"/>
</dbReference>
<feature type="transmembrane region" description="Helical" evidence="5">
    <location>
        <begin position="70"/>
        <end position="86"/>
    </location>
</feature>
<dbReference type="EMBL" id="CAICTM010001084">
    <property type="protein sequence ID" value="CAB9520252.1"/>
    <property type="molecule type" value="Genomic_DNA"/>
</dbReference>
<feature type="transmembrane region" description="Helical" evidence="5">
    <location>
        <begin position="106"/>
        <end position="129"/>
    </location>
</feature>
<sequence length="256" mass="29317">MQNFMDTITSAFSKQDMMDSIQDVFDFPQEEIDQAFLRGLEVATVTIAATLLLEVYSFGTTKIILSNNKVLYFQAVVLNFINHYLYGIPVYMASSLFLVRKVDEDYSYGSVALQVLGIMIVQSISYYSAHKMFHTAPGMYKYHKFHHRFHTDVTPMVANAVGFVEYWLAYILPFALAGAILNPYEDSVRLALYITSFTNLSIHTPKIEAWSEQNMPSFWVSTHGHLEHHKKLTVHYGAPTWNVDWFVAKLSGEKNL</sequence>
<evidence type="ECO:0000256" key="4">
    <source>
        <dbReference type="ARBA" id="ARBA00023136"/>
    </source>
</evidence>
<dbReference type="InterPro" id="IPR006694">
    <property type="entry name" value="Fatty_acid_hydroxylase"/>
</dbReference>
<evidence type="ECO:0000313" key="7">
    <source>
        <dbReference type="EMBL" id="CAB9520252.1"/>
    </source>
</evidence>
<keyword evidence="2 5" id="KW-0812">Transmembrane</keyword>